<dbReference type="Proteomes" id="UP000830768">
    <property type="component" value="Chromosome 4"/>
</dbReference>
<sequence>MQVPIFVAGILLAICLIYAKNFSIKTWVSRRKQTASTQNLPYPDEKPAVIAPLENFDWRTKKPPQFRGFKPKYNISMGIRRDTPSELLSIDHDYLDRVSQRREILKQHEDTVCGFLPAGEQAVLEIYDYFLTEYLPVRYPTMFQLSQDGTIFNNLVTNRAFPTKVQDVRSALLNIGEIVEEELFLLMPDSDSYRLVAYVCCFPSSFDPAEKLGLLLKDIHKPVPGYEKIGPSMERFFAKLQVGSPIKRQNWSVQVHPELFDCEANHRIKSYDVPQHSLSKTPPANRLQTFLRSELQTLTRFPETQAILFSFKTYLYKVTDVKAQGQGLEFAEAIEGIRQGNVPEMWDYKGAPRWGKAVCRYLRS</sequence>
<gene>
    <name evidence="1" type="ORF">LCI18_004684</name>
</gene>
<evidence type="ECO:0000313" key="1">
    <source>
        <dbReference type="EMBL" id="UPK93749.1"/>
    </source>
</evidence>
<proteinExistence type="predicted"/>
<dbReference type="EMBL" id="CP090033">
    <property type="protein sequence ID" value="UPK93749.1"/>
    <property type="molecule type" value="Genomic_DNA"/>
</dbReference>
<name>A0ACD3YXR1_FUSSC</name>
<accession>A0ACD3YXR1</accession>
<reference evidence="1" key="1">
    <citation type="submission" date="2021-11" db="EMBL/GenBank/DDBJ databases">
        <title>Fusarium solani-melongenae Genome sequencing and assembly.</title>
        <authorList>
            <person name="Xie S."/>
            <person name="Huang L."/>
            <person name="Zhang X."/>
        </authorList>
    </citation>
    <scope>NUCLEOTIDE SEQUENCE</scope>
    <source>
        <strain evidence="1">CRI 24-3</strain>
    </source>
</reference>
<protein>
    <submittedName>
        <fullName evidence="1">Uncharacterized protein</fullName>
    </submittedName>
</protein>
<organism evidence="1 2">
    <name type="scientific">Fusarium solani subsp. cucurbitae</name>
    <name type="common">Neocosmosporum cucurbitae</name>
    <dbReference type="NCBI Taxonomy" id="2747967"/>
    <lineage>
        <taxon>Eukaryota</taxon>
        <taxon>Fungi</taxon>
        <taxon>Dikarya</taxon>
        <taxon>Ascomycota</taxon>
        <taxon>Pezizomycotina</taxon>
        <taxon>Sordariomycetes</taxon>
        <taxon>Hypocreomycetidae</taxon>
        <taxon>Hypocreales</taxon>
        <taxon>Nectriaceae</taxon>
        <taxon>Fusarium</taxon>
        <taxon>Fusarium solani species complex</taxon>
    </lineage>
</organism>
<keyword evidence="2" id="KW-1185">Reference proteome</keyword>
<evidence type="ECO:0000313" key="2">
    <source>
        <dbReference type="Proteomes" id="UP000830768"/>
    </source>
</evidence>